<feature type="transmembrane region" description="Helical" evidence="6">
    <location>
        <begin position="133"/>
        <end position="158"/>
    </location>
</feature>
<proteinExistence type="inferred from homology"/>
<gene>
    <name evidence="7" type="ORF">IZO911_LOCUS1358</name>
    <name evidence="8" type="ORF">KXQ929_LOCUS7401</name>
</gene>
<comment type="caution">
    <text evidence="8">The sequence shown here is derived from an EMBL/GenBank/DDBJ whole genome shotgun (WGS) entry which is preliminary data.</text>
</comment>
<comment type="subcellular location">
    <subcellularLocation>
        <location evidence="1">Membrane</location>
        <topology evidence="1">Multi-pass membrane protein</topology>
    </subcellularLocation>
</comment>
<evidence type="ECO:0000256" key="6">
    <source>
        <dbReference type="SAM" id="Phobius"/>
    </source>
</evidence>
<protein>
    <recommendedName>
        <fullName evidence="10">Calcium release-activated calcium channel protein 1</fullName>
    </recommendedName>
</protein>
<evidence type="ECO:0000256" key="2">
    <source>
        <dbReference type="ARBA" id="ARBA00008062"/>
    </source>
</evidence>
<dbReference type="GO" id="GO:0002115">
    <property type="term" value="P:store-operated calcium entry"/>
    <property type="evidence" value="ECO:0007669"/>
    <property type="project" value="TreeGrafter"/>
</dbReference>
<organism evidence="8 9">
    <name type="scientific">Adineta steineri</name>
    <dbReference type="NCBI Taxonomy" id="433720"/>
    <lineage>
        <taxon>Eukaryota</taxon>
        <taxon>Metazoa</taxon>
        <taxon>Spiralia</taxon>
        <taxon>Gnathifera</taxon>
        <taxon>Rotifera</taxon>
        <taxon>Eurotatoria</taxon>
        <taxon>Bdelloidea</taxon>
        <taxon>Adinetida</taxon>
        <taxon>Adinetidae</taxon>
        <taxon>Adineta</taxon>
    </lineage>
</organism>
<reference evidence="8" key="1">
    <citation type="submission" date="2021-02" db="EMBL/GenBank/DDBJ databases">
        <authorList>
            <person name="Nowell W R."/>
        </authorList>
    </citation>
    <scope>NUCLEOTIDE SEQUENCE</scope>
</reference>
<dbReference type="GO" id="GO:0016020">
    <property type="term" value="C:membrane"/>
    <property type="evidence" value="ECO:0007669"/>
    <property type="project" value="UniProtKB-SubCell"/>
</dbReference>
<feature type="transmembrane region" description="Helical" evidence="6">
    <location>
        <begin position="76"/>
        <end position="102"/>
    </location>
</feature>
<accession>A0A818QR23</accession>
<keyword evidence="4 6" id="KW-1133">Transmembrane helix</keyword>
<evidence type="ECO:0000256" key="3">
    <source>
        <dbReference type="ARBA" id="ARBA00022692"/>
    </source>
</evidence>
<sequence>MWFTRHSLRRQSDDVLRNAEGKKSRKIDQRIQTLLYRKSKLESASETSAVLSGFAIVALVEFSIDSYPDIPSRDGVLTAYAILSCLLVSVHLLALLMSICILPEIKNVLNQKNTWIKHKNEEPLSEIGIYIEIAWLLSTGLGLFLIILELGLIIWIKVSGFSQTAAIAAIVTLVLIGVPFIVFAVGFYVRVVRAKVFLHQNDLESLERGAYTNTAFLSVPSTTTTTSLADSTEDR</sequence>
<keyword evidence="5 6" id="KW-0472">Membrane</keyword>
<evidence type="ECO:0000256" key="5">
    <source>
        <dbReference type="ARBA" id="ARBA00023136"/>
    </source>
</evidence>
<dbReference type="AlphaFoldDB" id="A0A818QR23"/>
<dbReference type="InterPro" id="IPR012446">
    <property type="entry name" value="CRAC_channel"/>
</dbReference>
<dbReference type="Proteomes" id="UP000663860">
    <property type="component" value="Unassembled WGS sequence"/>
</dbReference>
<evidence type="ECO:0000313" key="7">
    <source>
        <dbReference type="EMBL" id="CAF0717493.1"/>
    </source>
</evidence>
<dbReference type="Pfam" id="PF07856">
    <property type="entry name" value="Orai-1"/>
    <property type="match status" value="1"/>
</dbReference>
<dbReference type="PANTHER" id="PTHR31501:SF7">
    <property type="entry name" value="CALCIUM RELEASE-ACTIVATED CALCIUM CHANNEL PROTEIN 1"/>
    <property type="match status" value="1"/>
</dbReference>
<dbReference type="PANTHER" id="PTHR31501">
    <property type="entry name" value="CALCIUM RELEASE-ACTIVATED CALCIUM CHANNEL PROTEIN 1"/>
    <property type="match status" value="1"/>
</dbReference>
<dbReference type="GO" id="GO:0015279">
    <property type="term" value="F:store-operated calcium channel activity"/>
    <property type="evidence" value="ECO:0007669"/>
    <property type="project" value="TreeGrafter"/>
</dbReference>
<dbReference type="Proteomes" id="UP000663868">
    <property type="component" value="Unassembled WGS sequence"/>
</dbReference>
<dbReference type="Gene3D" id="1.20.140.140">
    <property type="entry name" value="Calcium release-activated calcium channel protein Orai"/>
    <property type="match status" value="1"/>
</dbReference>
<name>A0A818QR23_9BILA</name>
<dbReference type="EMBL" id="CAJNOE010000006">
    <property type="protein sequence ID" value="CAF0717493.1"/>
    <property type="molecule type" value="Genomic_DNA"/>
</dbReference>
<evidence type="ECO:0008006" key="10">
    <source>
        <dbReference type="Google" id="ProtNLM"/>
    </source>
</evidence>
<comment type="similarity">
    <text evidence="2">Belongs to the Orai family.</text>
</comment>
<dbReference type="EMBL" id="CAJOBB010000303">
    <property type="protein sequence ID" value="CAF3644661.1"/>
    <property type="molecule type" value="Genomic_DNA"/>
</dbReference>
<evidence type="ECO:0000256" key="4">
    <source>
        <dbReference type="ARBA" id="ARBA00022989"/>
    </source>
</evidence>
<evidence type="ECO:0000256" key="1">
    <source>
        <dbReference type="ARBA" id="ARBA00004141"/>
    </source>
</evidence>
<evidence type="ECO:0000313" key="9">
    <source>
        <dbReference type="Proteomes" id="UP000663868"/>
    </source>
</evidence>
<feature type="transmembrane region" description="Helical" evidence="6">
    <location>
        <begin position="47"/>
        <end position="64"/>
    </location>
</feature>
<feature type="transmembrane region" description="Helical" evidence="6">
    <location>
        <begin position="164"/>
        <end position="189"/>
    </location>
</feature>
<keyword evidence="3 6" id="KW-0812">Transmembrane</keyword>
<dbReference type="InterPro" id="IPR038350">
    <property type="entry name" value="Orai_sf"/>
</dbReference>
<evidence type="ECO:0000313" key="8">
    <source>
        <dbReference type="EMBL" id="CAF3644661.1"/>
    </source>
</evidence>